<feature type="region of interest" description="Disordered" evidence="1">
    <location>
        <begin position="24"/>
        <end position="48"/>
    </location>
</feature>
<reference evidence="3 4" key="1">
    <citation type="journal article" date="2019" name="Int. J. Syst. Evol. Microbiol.">
        <title>The Global Catalogue of Microorganisms (GCM) 10K type strain sequencing project: providing services to taxonomists for standard genome sequencing and annotation.</title>
        <authorList>
            <consortium name="The Broad Institute Genomics Platform"/>
            <consortium name="The Broad Institute Genome Sequencing Center for Infectious Disease"/>
            <person name="Wu L."/>
            <person name="Ma J."/>
        </authorList>
    </citation>
    <scope>NUCLEOTIDE SEQUENCE [LARGE SCALE GENOMIC DNA]</scope>
    <source>
        <strain evidence="3 4">JCM 3272</strain>
    </source>
</reference>
<organism evidence="3 4">
    <name type="scientific">Dactylosporangium salmoneum</name>
    <dbReference type="NCBI Taxonomy" id="53361"/>
    <lineage>
        <taxon>Bacteria</taxon>
        <taxon>Bacillati</taxon>
        <taxon>Actinomycetota</taxon>
        <taxon>Actinomycetes</taxon>
        <taxon>Micromonosporales</taxon>
        <taxon>Micromonosporaceae</taxon>
        <taxon>Dactylosporangium</taxon>
    </lineage>
</organism>
<evidence type="ECO:0000256" key="1">
    <source>
        <dbReference type="SAM" id="MobiDB-lite"/>
    </source>
</evidence>
<keyword evidence="2" id="KW-0732">Signal</keyword>
<dbReference type="EMBL" id="BAAARV010000053">
    <property type="protein sequence ID" value="GAA2361713.1"/>
    <property type="molecule type" value="Genomic_DNA"/>
</dbReference>
<name>A0ABN3GUZ8_9ACTN</name>
<dbReference type="PROSITE" id="PS51257">
    <property type="entry name" value="PROKAR_LIPOPROTEIN"/>
    <property type="match status" value="1"/>
</dbReference>
<gene>
    <name evidence="3" type="ORF">GCM10010170_057340</name>
</gene>
<evidence type="ECO:0008006" key="5">
    <source>
        <dbReference type="Google" id="ProtNLM"/>
    </source>
</evidence>
<feature type="chain" id="PRO_5046220482" description="Adhesin domain-containing protein" evidence="2">
    <location>
        <begin position="24"/>
        <end position="235"/>
    </location>
</feature>
<evidence type="ECO:0000313" key="3">
    <source>
        <dbReference type="EMBL" id="GAA2361713.1"/>
    </source>
</evidence>
<keyword evidence="4" id="KW-1185">Reference proteome</keyword>
<dbReference type="RefSeq" id="WP_344615644.1">
    <property type="nucleotide sequence ID" value="NZ_BAAARV010000053.1"/>
</dbReference>
<proteinExistence type="predicted"/>
<sequence length="235" mass="23841">MKSLPLRVLTPAAVALLALGACSSPKPSPAPAGKDGSEQTATSSFEVKDDVSVVEVDSEGGGITIKAGTGPTIKVTETQRYSTDKPNRKQSLDGGELILASTGCPKNDCSISYEIEMPSTLSVRLDSSGGRIALTGLTGLVDVQSDGGSLSGEGLAPPELTARTGGGPVDLKITQAPNRIDIDSEGGNVNLRLTSDGYALETDLGGGKQSGTVKVDKASAHKVRVNTGGGSLSFV</sequence>
<feature type="signal peptide" evidence="2">
    <location>
        <begin position="1"/>
        <end position="23"/>
    </location>
</feature>
<accession>A0ABN3GUZ8</accession>
<protein>
    <recommendedName>
        <fullName evidence="5">Adhesin domain-containing protein</fullName>
    </recommendedName>
</protein>
<evidence type="ECO:0000313" key="4">
    <source>
        <dbReference type="Proteomes" id="UP001501444"/>
    </source>
</evidence>
<dbReference type="Proteomes" id="UP001501444">
    <property type="component" value="Unassembled WGS sequence"/>
</dbReference>
<evidence type="ECO:0000256" key="2">
    <source>
        <dbReference type="SAM" id="SignalP"/>
    </source>
</evidence>
<comment type="caution">
    <text evidence="3">The sequence shown here is derived from an EMBL/GenBank/DDBJ whole genome shotgun (WGS) entry which is preliminary data.</text>
</comment>